<dbReference type="WBParaSite" id="Hba_19489">
    <property type="protein sequence ID" value="Hba_19489"/>
    <property type="gene ID" value="Hba_19489"/>
</dbReference>
<name>A0A1I7XQ69_HETBA</name>
<accession>A0A1I7XQ69</accession>
<dbReference type="Proteomes" id="UP000095283">
    <property type="component" value="Unplaced"/>
</dbReference>
<feature type="region of interest" description="Disordered" evidence="1">
    <location>
        <begin position="1"/>
        <end position="22"/>
    </location>
</feature>
<feature type="compositionally biased region" description="Polar residues" evidence="1">
    <location>
        <begin position="1"/>
        <end position="10"/>
    </location>
</feature>
<evidence type="ECO:0000313" key="3">
    <source>
        <dbReference type="WBParaSite" id="Hba_19489"/>
    </source>
</evidence>
<dbReference type="AlphaFoldDB" id="A0A1I7XQ69"/>
<evidence type="ECO:0000256" key="1">
    <source>
        <dbReference type="SAM" id="MobiDB-lite"/>
    </source>
</evidence>
<organism evidence="2 3">
    <name type="scientific">Heterorhabditis bacteriophora</name>
    <name type="common">Entomopathogenic nematode worm</name>
    <dbReference type="NCBI Taxonomy" id="37862"/>
    <lineage>
        <taxon>Eukaryota</taxon>
        <taxon>Metazoa</taxon>
        <taxon>Ecdysozoa</taxon>
        <taxon>Nematoda</taxon>
        <taxon>Chromadorea</taxon>
        <taxon>Rhabditida</taxon>
        <taxon>Rhabditina</taxon>
        <taxon>Rhabditomorpha</taxon>
        <taxon>Strongyloidea</taxon>
        <taxon>Heterorhabditidae</taxon>
        <taxon>Heterorhabditis</taxon>
    </lineage>
</organism>
<reference evidence="3" key="1">
    <citation type="submission" date="2016-11" db="UniProtKB">
        <authorList>
            <consortium name="WormBaseParasite"/>
        </authorList>
    </citation>
    <scope>IDENTIFICATION</scope>
</reference>
<evidence type="ECO:0000313" key="2">
    <source>
        <dbReference type="Proteomes" id="UP000095283"/>
    </source>
</evidence>
<protein>
    <submittedName>
        <fullName evidence="3">Velvet domain-containing protein</fullName>
    </submittedName>
</protein>
<sequence length="55" mass="6368">MSPTAPSMYQQGPMIVPPITSPPQRILTLPPDRHGFDEYDEVDMQHGYERGTYRY</sequence>
<proteinExistence type="predicted"/>
<keyword evidence="2" id="KW-1185">Reference proteome</keyword>